<dbReference type="InterPro" id="IPR002645">
    <property type="entry name" value="STAS_dom"/>
</dbReference>
<dbReference type="InterPro" id="IPR036513">
    <property type="entry name" value="STAS_dom_sf"/>
</dbReference>
<protein>
    <submittedName>
        <fullName evidence="2">STAS domain-containing protein</fullName>
    </submittedName>
</protein>
<dbReference type="EMBL" id="VTOX01000003">
    <property type="protein sequence ID" value="NKE66466.1"/>
    <property type="molecule type" value="Genomic_DNA"/>
</dbReference>
<reference evidence="2 3" key="1">
    <citation type="journal article" date="2020" name="Nature">
        <title>Bacterial chemolithoautotrophy via manganese oxidation.</title>
        <authorList>
            <person name="Yu H."/>
            <person name="Leadbetter J.R."/>
        </authorList>
    </citation>
    <scope>NUCLEOTIDE SEQUENCE [LARGE SCALE GENOMIC DNA]</scope>
    <source>
        <strain evidence="2 3">RBP-1</strain>
    </source>
</reference>
<comment type="caution">
    <text evidence="2">The sequence shown here is derived from an EMBL/GenBank/DDBJ whole genome shotgun (WGS) entry which is preliminary data.</text>
</comment>
<evidence type="ECO:0000313" key="2">
    <source>
        <dbReference type="EMBL" id="NKE66466.1"/>
    </source>
</evidence>
<proteinExistence type="predicted"/>
<sequence length="90" mass="9409">MLVLPARLTHGQAGPCMQMLAQALRAQPGSTVVADAGPLGQFDSSALAVLLECRREALAQGKSFSVSRLPPRLRELATLYGVGELLPAAP</sequence>
<dbReference type="PROSITE" id="PS50801">
    <property type="entry name" value="STAS"/>
    <property type="match status" value="1"/>
</dbReference>
<organism evidence="2 3">
    <name type="scientific">Ramlibacter lithotrophicus</name>
    <dbReference type="NCBI Taxonomy" id="2606681"/>
    <lineage>
        <taxon>Bacteria</taxon>
        <taxon>Pseudomonadati</taxon>
        <taxon>Pseudomonadota</taxon>
        <taxon>Betaproteobacteria</taxon>
        <taxon>Burkholderiales</taxon>
        <taxon>Comamonadaceae</taxon>
        <taxon>Ramlibacter</taxon>
    </lineage>
</organism>
<dbReference type="InterPro" id="IPR058548">
    <property type="entry name" value="MlaB-like_STAS"/>
</dbReference>
<dbReference type="Pfam" id="PF13466">
    <property type="entry name" value="STAS_2"/>
    <property type="match status" value="1"/>
</dbReference>
<dbReference type="Gene3D" id="3.30.750.24">
    <property type="entry name" value="STAS domain"/>
    <property type="match status" value="1"/>
</dbReference>
<dbReference type="Proteomes" id="UP000521868">
    <property type="component" value="Unassembled WGS sequence"/>
</dbReference>
<evidence type="ECO:0000313" key="3">
    <source>
        <dbReference type="Proteomes" id="UP000521868"/>
    </source>
</evidence>
<gene>
    <name evidence="2" type="ORF">RAMLITH_11595</name>
</gene>
<dbReference type="RefSeq" id="WP_168107745.1">
    <property type="nucleotide sequence ID" value="NZ_VTOX01000003.1"/>
</dbReference>
<dbReference type="SUPFAM" id="SSF52091">
    <property type="entry name" value="SpoIIaa-like"/>
    <property type="match status" value="1"/>
</dbReference>
<name>A0A7X6DFZ2_9BURK</name>
<evidence type="ECO:0000259" key="1">
    <source>
        <dbReference type="PROSITE" id="PS50801"/>
    </source>
</evidence>
<keyword evidence="3" id="KW-1185">Reference proteome</keyword>
<accession>A0A7X6DFZ2</accession>
<dbReference type="CDD" id="cd07043">
    <property type="entry name" value="STAS_anti-anti-sigma_factors"/>
    <property type="match status" value="1"/>
</dbReference>
<dbReference type="AlphaFoldDB" id="A0A7X6DFZ2"/>
<feature type="domain" description="STAS" evidence="1">
    <location>
        <begin position="1"/>
        <end position="90"/>
    </location>
</feature>